<organism evidence="2 3">
    <name type="scientific">Gloeobacter morelensis MG652769</name>
    <dbReference type="NCBI Taxonomy" id="2781736"/>
    <lineage>
        <taxon>Bacteria</taxon>
        <taxon>Bacillati</taxon>
        <taxon>Cyanobacteriota</taxon>
        <taxon>Cyanophyceae</taxon>
        <taxon>Gloeobacterales</taxon>
        <taxon>Gloeobacteraceae</taxon>
        <taxon>Gloeobacter</taxon>
        <taxon>Gloeobacter morelensis</taxon>
    </lineage>
</organism>
<evidence type="ECO:0000313" key="2">
    <source>
        <dbReference type="EMBL" id="UFP96317.1"/>
    </source>
</evidence>
<proteinExistence type="predicted"/>
<keyword evidence="1" id="KW-0812">Transmembrane</keyword>
<protein>
    <recommendedName>
        <fullName evidence="4">Cyclase/dehydrase</fullName>
    </recommendedName>
</protein>
<keyword evidence="1" id="KW-0472">Membrane</keyword>
<reference evidence="2 3" key="1">
    <citation type="journal article" date="2021" name="Genome Biol. Evol.">
        <title>Complete Genome Sequencing of a Novel Gloeobacter Species from a Waterfall Cave in Mexico.</title>
        <authorList>
            <person name="Saw J.H."/>
            <person name="Cardona T."/>
            <person name="Montejano G."/>
        </authorList>
    </citation>
    <scope>NUCLEOTIDE SEQUENCE [LARGE SCALE GENOMIC DNA]</scope>
    <source>
        <strain evidence="2">MG652769</strain>
    </source>
</reference>
<feature type="transmembrane region" description="Helical" evidence="1">
    <location>
        <begin position="12"/>
        <end position="34"/>
    </location>
</feature>
<accession>A0ABY3PRI5</accession>
<evidence type="ECO:0008006" key="4">
    <source>
        <dbReference type="Google" id="ProtNLM"/>
    </source>
</evidence>
<keyword evidence="1" id="KW-1133">Transmembrane helix</keyword>
<evidence type="ECO:0000256" key="1">
    <source>
        <dbReference type="SAM" id="Phobius"/>
    </source>
</evidence>
<sequence length="213" mass="24219">MKGFFNRNFWKVAGIMAGIYAGTFAVSSAIGLTLPSTLSAKRTVWFAEPPARIWKTITDRTAQPAWHNELLSVSPIESIDGRPAWRETYWSHQKIDLEEVERSNGERRRQNAWVWDERAARLVLKGVEQNTPYKWVQYMRFQSLPVLEGGTRTIDVVASRGGSLVTVQEEKTIRVPPFRTWARLFVLPQLSGATIERYLAALGHKIGQPARPV</sequence>
<dbReference type="SUPFAM" id="SSF55961">
    <property type="entry name" value="Bet v1-like"/>
    <property type="match status" value="1"/>
</dbReference>
<dbReference type="RefSeq" id="WP_230843562.1">
    <property type="nucleotide sequence ID" value="NZ_CP063845.1"/>
</dbReference>
<evidence type="ECO:0000313" key="3">
    <source>
        <dbReference type="Proteomes" id="UP001054846"/>
    </source>
</evidence>
<name>A0ABY3PRI5_9CYAN</name>
<dbReference type="Proteomes" id="UP001054846">
    <property type="component" value="Chromosome"/>
</dbReference>
<keyword evidence="3" id="KW-1185">Reference proteome</keyword>
<gene>
    <name evidence="2" type="ORF">ISF26_08950</name>
</gene>
<dbReference type="EMBL" id="CP063845">
    <property type="protein sequence ID" value="UFP96317.1"/>
    <property type="molecule type" value="Genomic_DNA"/>
</dbReference>